<keyword evidence="3" id="KW-1185">Reference proteome</keyword>
<dbReference type="SUPFAM" id="SSF56672">
    <property type="entry name" value="DNA/RNA polymerases"/>
    <property type="match status" value="1"/>
</dbReference>
<protein>
    <recommendedName>
        <fullName evidence="1">Reverse transcriptase/retrotransposon-derived protein RNase H-like domain-containing protein</fullName>
    </recommendedName>
</protein>
<proteinExistence type="predicted"/>
<sequence length="132" mass="15304">MVLTTDACEYGYGAVLEQIIDRESQPIAYFSKNYTAAQKKYSTERLLDNLEAPVMEKENSEISNVDENETVRNNTSELVVLNADEQVELVEQVDNQNRIQESDILIKEQNDDEDIKWIKDFIKIHGDKNLKY</sequence>
<dbReference type="EMBL" id="CAJNOC010006514">
    <property type="protein sequence ID" value="CAF1079753.1"/>
    <property type="molecule type" value="Genomic_DNA"/>
</dbReference>
<evidence type="ECO:0000259" key="1">
    <source>
        <dbReference type="Pfam" id="PF17919"/>
    </source>
</evidence>
<dbReference type="Proteomes" id="UP000663879">
    <property type="component" value="Unassembled WGS sequence"/>
</dbReference>
<reference evidence="2" key="1">
    <citation type="submission" date="2021-02" db="EMBL/GenBank/DDBJ databases">
        <authorList>
            <person name="Nowell W R."/>
        </authorList>
    </citation>
    <scope>NUCLEOTIDE SEQUENCE</scope>
    <source>
        <strain evidence="2">Ploen Becks lab</strain>
    </source>
</reference>
<name>A0A814MIP4_9BILA</name>
<dbReference type="InterPro" id="IPR043502">
    <property type="entry name" value="DNA/RNA_pol_sf"/>
</dbReference>
<dbReference type="InterPro" id="IPR041577">
    <property type="entry name" value="RT_RNaseH_2"/>
</dbReference>
<feature type="domain" description="Reverse transcriptase/retrotransposon-derived protein RNase H-like" evidence="1">
    <location>
        <begin position="2"/>
        <end position="43"/>
    </location>
</feature>
<dbReference type="OrthoDB" id="8053885at2759"/>
<accession>A0A814MIP4</accession>
<dbReference type="AlphaFoldDB" id="A0A814MIP4"/>
<evidence type="ECO:0000313" key="3">
    <source>
        <dbReference type="Proteomes" id="UP000663879"/>
    </source>
</evidence>
<evidence type="ECO:0000313" key="2">
    <source>
        <dbReference type="EMBL" id="CAF1079753.1"/>
    </source>
</evidence>
<gene>
    <name evidence="2" type="ORF">OXX778_LOCUS20136</name>
</gene>
<organism evidence="2 3">
    <name type="scientific">Brachionus calyciflorus</name>
    <dbReference type="NCBI Taxonomy" id="104777"/>
    <lineage>
        <taxon>Eukaryota</taxon>
        <taxon>Metazoa</taxon>
        <taxon>Spiralia</taxon>
        <taxon>Gnathifera</taxon>
        <taxon>Rotifera</taxon>
        <taxon>Eurotatoria</taxon>
        <taxon>Monogononta</taxon>
        <taxon>Pseudotrocha</taxon>
        <taxon>Ploima</taxon>
        <taxon>Brachionidae</taxon>
        <taxon>Brachionus</taxon>
    </lineage>
</organism>
<dbReference type="Pfam" id="PF17919">
    <property type="entry name" value="RT_RNaseH_2"/>
    <property type="match status" value="1"/>
</dbReference>
<comment type="caution">
    <text evidence="2">The sequence shown here is derived from an EMBL/GenBank/DDBJ whole genome shotgun (WGS) entry which is preliminary data.</text>
</comment>